<dbReference type="InterPro" id="IPR002052">
    <property type="entry name" value="DNA_methylase_N6_adenine_CS"/>
</dbReference>
<dbReference type="GO" id="GO:0003676">
    <property type="term" value="F:nucleic acid binding"/>
    <property type="evidence" value="ECO:0007669"/>
    <property type="project" value="InterPro"/>
</dbReference>
<dbReference type="RefSeq" id="WP_119453508.1">
    <property type="nucleotide sequence ID" value="NZ_QWGA01000003.1"/>
</dbReference>
<dbReference type="EMBL" id="QWGA01000003">
    <property type="protein sequence ID" value="RIJ32020.1"/>
    <property type="molecule type" value="Genomic_DNA"/>
</dbReference>
<dbReference type="InterPro" id="IPR040758">
    <property type="entry name" value="PrmC_N"/>
</dbReference>
<evidence type="ECO:0000259" key="7">
    <source>
        <dbReference type="Pfam" id="PF17827"/>
    </source>
</evidence>
<sequence length="285" mass="31021">MHEARTYKVQLGIASTRLKSAGIDRPGREARHLMQHVCAFSAADLINRESDLMPKAETEAFFDLVERRSLGEPYEYLTGEAWFYGLRLSCSPATLIPRPDSEVAVDEALARLPLGRLSKIADLGTGTGCLLIALLKHEPRLTGVGIDLSAAAIEVAQQNVDAHGLSERAEMRAIGWRDWDGWGETDLIISNPPYIRSDVIETLDDSVRAYEPHTALDGGISGLDAYREIIALAATGMKPGAWIVFEIGFDQGAEVRSLLESAGFSSISVACDTGQRDRVVSARLP</sequence>
<dbReference type="InterPro" id="IPR007848">
    <property type="entry name" value="Small_mtfrase_dom"/>
</dbReference>
<comment type="function">
    <text evidence="5">Methylates the class 1 translation termination release factors RF1/PrfA and RF2/PrfB on the glutamine residue of the universally conserved GGQ motif.</text>
</comment>
<dbReference type="GO" id="GO:0032259">
    <property type="term" value="P:methylation"/>
    <property type="evidence" value="ECO:0007669"/>
    <property type="project" value="UniProtKB-KW"/>
</dbReference>
<keyword evidence="9" id="KW-1185">Reference proteome</keyword>
<dbReference type="NCBIfam" id="TIGR03534">
    <property type="entry name" value="RF_mod_PrmC"/>
    <property type="match status" value="1"/>
</dbReference>
<dbReference type="Pfam" id="PF17827">
    <property type="entry name" value="PrmC_N"/>
    <property type="match status" value="1"/>
</dbReference>
<evidence type="ECO:0000313" key="8">
    <source>
        <dbReference type="EMBL" id="RIJ32020.1"/>
    </source>
</evidence>
<dbReference type="Proteomes" id="UP000265845">
    <property type="component" value="Unassembled WGS sequence"/>
</dbReference>
<evidence type="ECO:0000256" key="3">
    <source>
        <dbReference type="ARBA" id="ARBA00022691"/>
    </source>
</evidence>
<evidence type="ECO:0000256" key="4">
    <source>
        <dbReference type="ARBA" id="ARBA00048391"/>
    </source>
</evidence>
<feature type="binding site" evidence="5">
    <location>
        <position position="191"/>
    </location>
    <ligand>
        <name>S-adenosyl-L-methionine</name>
        <dbReference type="ChEBI" id="CHEBI:59789"/>
    </ligand>
</feature>
<dbReference type="Gene3D" id="3.40.50.150">
    <property type="entry name" value="Vaccinia Virus protein VP39"/>
    <property type="match status" value="1"/>
</dbReference>
<dbReference type="InterPro" id="IPR029063">
    <property type="entry name" value="SAM-dependent_MTases_sf"/>
</dbReference>
<dbReference type="InterPro" id="IPR004556">
    <property type="entry name" value="HemK-like"/>
</dbReference>
<comment type="similarity">
    <text evidence="5">Belongs to the protein N5-glutamine methyltransferase family. PrmC subfamily.</text>
</comment>
<feature type="binding site" evidence="5">
    <location>
        <begin position="191"/>
        <end position="194"/>
    </location>
    <ligand>
        <name>substrate</name>
    </ligand>
</feature>
<evidence type="ECO:0000256" key="2">
    <source>
        <dbReference type="ARBA" id="ARBA00022679"/>
    </source>
</evidence>
<keyword evidence="2 5" id="KW-0808">Transferase</keyword>
<evidence type="ECO:0000256" key="5">
    <source>
        <dbReference type="HAMAP-Rule" id="MF_02126"/>
    </source>
</evidence>
<dbReference type="SUPFAM" id="SSF53335">
    <property type="entry name" value="S-adenosyl-L-methionine-dependent methyltransferases"/>
    <property type="match status" value="1"/>
</dbReference>
<dbReference type="InterPro" id="IPR019874">
    <property type="entry name" value="RF_methyltr_PrmC"/>
</dbReference>
<proteinExistence type="inferred from homology"/>
<dbReference type="NCBIfam" id="TIGR00536">
    <property type="entry name" value="hemK_fam"/>
    <property type="match status" value="1"/>
</dbReference>
<dbReference type="EC" id="2.1.1.297" evidence="5"/>
<dbReference type="GO" id="GO:0102559">
    <property type="term" value="F:peptide chain release factor N(5)-glutamine methyltransferase activity"/>
    <property type="evidence" value="ECO:0007669"/>
    <property type="project" value="UniProtKB-EC"/>
</dbReference>
<dbReference type="Gene3D" id="1.10.8.10">
    <property type="entry name" value="DNA helicase RuvA subunit, C-terminal domain"/>
    <property type="match status" value="1"/>
</dbReference>
<dbReference type="CDD" id="cd02440">
    <property type="entry name" value="AdoMet_MTases"/>
    <property type="match status" value="1"/>
</dbReference>
<dbReference type="InterPro" id="IPR050320">
    <property type="entry name" value="N5-glutamine_MTase"/>
</dbReference>
<evidence type="ECO:0000259" key="6">
    <source>
        <dbReference type="Pfam" id="PF05175"/>
    </source>
</evidence>
<gene>
    <name evidence="5 8" type="primary">prmC</name>
    <name evidence="8" type="ORF">D1222_07245</name>
</gene>
<feature type="binding site" evidence="5">
    <location>
        <position position="176"/>
    </location>
    <ligand>
        <name>S-adenosyl-L-methionine</name>
        <dbReference type="ChEBI" id="CHEBI:59789"/>
    </ligand>
</feature>
<reference evidence="8 9" key="1">
    <citation type="submission" date="2018-08" db="EMBL/GenBank/DDBJ databases">
        <title>Henriciella mobilis sp. nov., isolated from seawater.</title>
        <authorList>
            <person name="Cheng H."/>
            <person name="Wu Y.-H."/>
            <person name="Xu X.-W."/>
            <person name="Guo L.-L."/>
        </authorList>
    </citation>
    <scope>NUCLEOTIDE SEQUENCE [LARGE SCALE GENOMIC DNA]</scope>
    <source>
        <strain evidence="8 9">CCUG67844</strain>
    </source>
</reference>
<dbReference type="Pfam" id="PF05175">
    <property type="entry name" value="MTS"/>
    <property type="match status" value="1"/>
</dbReference>
<organism evidence="8 9">
    <name type="scientific">Henriciella algicola</name>
    <dbReference type="NCBI Taxonomy" id="1608422"/>
    <lineage>
        <taxon>Bacteria</taxon>
        <taxon>Pseudomonadati</taxon>
        <taxon>Pseudomonadota</taxon>
        <taxon>Alphaproteobacteria</taxon>
        <taxon>Hyphomonadales</taxon>
        <taxon>Hyphomonadaceae</taxon>
        <taxon>Henriciella</taxon>
    </lineage>
</organism>
<protein>
    <recommendedName>
        <fullName evidence="5">Release factor glutamine methyltransferase</fullName>
        <shortName evidence="5">RF MTase</shortName>
        <ecNumber evidence="5">2.1.1.297</ecNumber>
    </recommendedName>
    <alternativeName>
        <fullName evidence="5">N5-glutamine methyltransferase PrmC</fullName>
    </alternativeName>
    <alternativeName>
        <fullName evidence="5">Protein-(glutamine-N5) MTase PrmC</fullName>
    </alternativeName>
    <alternativeName>
        <fullName evidence="5">Protein-glutamine N-methyltransferase PrmC</fullName>
    </alternativeName>
</protein>
<dbReference type="HAMAP" id="MF_02126">
    <property type="entry name" value="RF_methyltr_PrmC"/>
    <property type="match status" value="1"/>
</dbReference>
<dbReference type="PANTHER" id="PTHR18895:SF74">
    <property type="entry name" value="MTRF1L RELEASE FACTOR GLUTAMINE METHYLTRANSFERASE"/>
    <property type="match status" value="1"/>
</dbReference>
<keyword evidence="3 5" id="KW-0949">S-adenosyl-L-methionine</keyword>
<feature type="domain" description="Methyltransferase small" evidence="6">
    <location>
        <begin position="116"/>
        <end position="196"/>
    </location>
</feature>
<feature type="binding site" evidence="5">
    <location>
        <begin position="124"/>
        <end position="128"/>
    </location>
    <ligand>
        <name>S-adenosyl-L-methionine</name>
        <dbReference type="ChEBI" id="CHEBI:59789"/>
    </ligand>
</feature>
<feature type="domain" description="Release factor glutamine methyltransferase N-terminal" evidence="7">
    <location>
        <begin position="14"/>
        <end position="79"/>
    </location>
</feature>
<dbReference type="AlphaFoldDB" id="A0A399RK11"/>
<evidence type="ECO:0000256" key="1">
    <source>
        <dbReference type="ARBA" id="ARBA00022603"/>
    </source>
</evidence>
<dbReference type="OrthoDB" id="9800643at2"/>
<dbReference type="PROSITE" id="PS00092">
    <property type="entry name" value="N6_MTASE"/>
    <property type="match status" value="1"/>
</dbReference>
<name>A0A399RK11_9PROT</name>
<dbReference type="PANTHER" id="PTHR18895">
    <property type="entry name" value="HEMK METHYLTRANSFERASE"/>
    <property type="match status" value="1"/>
</dbReference>
<feature type="binding site" evidence="5">
    <location>
        <position position="147"/>
    </location>
    <ligand>
        <name>S-adenosyl-L-methionine</name>
        <dbReference type="ChEBI" id="CHEBI:59789"/>
    </ligand>
</feature>
<comment type="catalytic activity">
    <reaction evidence="4 5">
        <text>L-glutaminyl-[peptide chain release factor] + S-adenosyl-L-methionine = N(5)-methyl-L-glutaminyl-[peptide chain release factor] + S-adenosyl-L-homocysteine + H(+)</text>
        <dbReference type="Rhea" id="RHEA:42896"/>
        <dbReference type="Rhea" id="RHEA-COMP:10271"/>
        <dbReference type="Rhea" id="RHEA-COMP:10272"/>
        <dbReference type="ChEBI" id="CHEBI:15378"/>
        <dbReference type="ChEBI" id="CHEBI:30011"/>
        <dbReference type="ChEBI" id="CHEBI:57856"/>
        <dbReference type="ChEBI" id="CHEBI:59789"/>
        <dbReference type="ChEBI" id="CHEBI:61891"/>
        <dbReference type="EC" id="2.1.1.297"/>
    </reaction>
</comment>
<accession>A0A399RK11</accession>
<keyword evidence="1 5" id="KW-0489">Methyltransferase</keyword>
<evidence type="ECO:0000313" key="9">
    <source>
        <dbReference type="Proteomes" id="UP000265845"/>
    </source>
</evidence>
<comment type="caution">
    <text evidence="8">The sequence shown here is derived from an EMBL/GenBank/DDBJ whole genome shotgun (WGS) entry which is preliminary data.</text>
</comment>